<protein>
    <submittedName>
        <fullName evidence="1">Uncharacterized protein</fullName>
    </submittedName>
</protein>
<evidence type="ECO:0000313" key="2">
    <source>
        <dbReference type="Proteomes" id="UP000005239"/>
    </source>
</evidence>
<gene>
    <name evidence="1" type="primary">WBGene00280141</name>
</gene>
<organism evidence="1 2">
    <name type="scientific">Pristionchus pacificus</name>
    <name type="common">Parasitic nematode worm</name>
    <dbReference type="NCBI Taxonomy" id="54126"/>
    <lineage>
        <taxon>Eukaryota</taxon>
        <taxon>Metazoa</taxon>
        <taxon>Ecdysozoa</taxon>
        <taxon>Nematoda</taxon>
        <taxon>Chromadorea</taxon>
        <taxon>Rhabditida</taxon>
        <taxon>Rhabditina</taxon>
        <taxon>Diplogasteromorpha</taxon>
        <taxon>Diplogasteroidea</taxon>
        <taxon>Neodiplogasteridae</taxon>
        <taxon>Pristionchus</taxon>
    </lineage>
</organism>
<dbReference type="EnsemblMetazoa" id="PPA41772.1">
    <property type="protein sequence ID" value="PPA41772.1"/>
    <property type="gene ID" value="WBGene00280141"/>
</dbReference>
<name>A0A2A6CP80_PRIPA</name>
<reference evidence="1" key="2">
    <citation type="submission" date="2022-06" db="UniProtKB">
        <authorList>
            <consortium name="EnsemblMetazoa"/>
        </authorList>
    </citation>
    <scope>IDENTIFICATION</scope>
    <source>
        <strain evidence="1">PS312</strain>
    </source>
</reference>
<sequence>MNHLLIAINNSLSFNENQSSYTFSPPYYTYRTLRDHMLDGSFRRPYRLPSSSILLRGYLLSTNAIAQEERTPVKLPYYSGLGKGR</sequence>
<accession>A0A2A6CP80</accession>
<dbReference type="AlphaFoldDB" id="A0A2A6CP80"/>
<reference evidence="2" key="1">
    <citation type="journal article" date="2008" name="Nat. Genet.">
        <title>The Pristionchus pacificus genome provides a unique perspective on nematode lifestyle and parasitism.</title>
        <authorList>
            <person name="Dieterich C."/>
            <person name="Clifton S.W."/>
            <person name="Schuster L.N."/>
            <person name="Chinwalla A."/>
            <person name="Delehaunty K."/>
            <person name="Dinkelacker I."/>
            <person name="Fulton L."/>
            <person name="Fulton R."/>
            <person name="Godfrey J."/>
            <person name="Minx P."/>
            <person name="Mitreva M."/>
            <person name="Roeseler W."/>
            <person name="Tian H."/>
            <person name="Witte H."/>
            <person name="Yang S.P."/>
            <person name="Wilson R.K."/>
            <person name="Sommer R.J."/>
        </authorList>
    </citation>
    <scope>NUCLEOTIDE SEQUENCE [LARGE SCALE GENOMIC DNA]</scope>
    <source>
        <strain evidence="2">PS312</strain>
    </source>
</reference>
<keyword evidence="2" id="KW-1185">Reference proteome</keyword>
<evidence type="ECO:0000313" key="1">
    <source>
        <dbReference type="EnsemblMetazoa" id="PPA41772.1"/>
    </source>
</evidence>
<proteinExistence type="predicted"/>
<dbReference type="Proteomes" id="UP000005239">
    <property type="component" value="Unassembled WGS sequence"/>
</dbReference>
<accession>A0A8R1UXX9</accession>